<feature type="signal peptide" evidence="10">
    <location>
        <begin position="1"/>
        <end position="23"/>
    </location>
</feature>
<dbReference type="GO" id="GO:0000155">
    <property type="term" value="F:phosphorelay sensor kinase activity"/>
    <property type="evidence" value="ECO:0007669"/>
    <property type="project" value="InterPro"/>
</dbReference>
<evidence type="ECO:0000256" key="2">
    <source>
        <dbReference type="ARBA" id="ARBA00012438"/>
    </source>
</evidence>
<protein>
    <recommendedName>
        <fullName evidence="2">histidine kinase</fullName>
        <ecNumber evidence="2">2.7.13.3</ecNumber>
    </recommendedName>
</protein>
<feature type="domain" description="Signal transduction histidine kinase subgroup 3 dimerisation and phosphoacceptor" evidence="12">
    <location>
        <begin position="821"/>
        <end position="871"/>
    </location>
</feature>
<organism evidence="13 14">
    <name type="scientific">Dokdonia pacifica</name>
    <dbReference type="NCBI Taxonomy" id="1627892"/>
    <lineage>
        <taxon>Bacteria</taxon>
        <taxon>Pseudomonadati</taxon>
        <taxon>Bacteroidota</taxon>
        <taxon>Flavobacteriia</taxon>
        <taxon>Flavobacteriales</taxon>
        <taxon>Flavobacteriaceae</taxon>
        <taxon>Dokdonia</taxon>
    </lineage>
</organism>
<keyword evidence="8" id="KW-0902">Two-component regulatory system</keyword>
<proteinExistence type="predicted"/>
<dbReference type="InterPro" id="IPR013783">
    <property type="entry name" value="Ig-like_fold"/>
</dbReference>
<dbReference type="Gene3D" id="2.60.40.10">
    <property type="entry name" value="Immunoglobulins"/>
    <property type="match status" value="1"/>
</dbReference>
<dbReference type="RefSeq" id="WP_089372067.1">
    <property type="nucleotide sequence ID" value="NZ_BMEP01000007.1"/>
</dbReference>
<dbReference type="PANTHER" id="PTHR24421">
    <property type="entry name" value="NITRATE/NITRITE SENSOR PROTEIN NARX-RELATED"/>
    <property type="match status" value="1"/>
</dbReference>
<evidence type="ECO:0000313" key="14">
    <source>
        <dbReference type="Proteomes" id="UP000198379"/>
    </source>
</evidence>
<keyword evidence="5" id="KW-0547">Nucleotide-binding</keyword>
<comment type="catalytic activity">
    <reaction evidence="1">
        <text>ATP + protein L-histidine = ADP + protein N-phospho-L-histidine.</text>
        <dbReference type="EC" id="2.7.13.3"/>
    </reaction>
</comment>
<keyword evidence="10" id="KW-0732">Signal</keyword>
<dbReference type="GO" id="GO:0005524">
    <property type="term" value="F:ATP binding"/>
    <property type="evidence" value="ECO:0007669"/>
    <property type="project" value="UniProtKB-KW"/>
</dbReference>
<dbReference type="GO" id="GO:0046983">
    <property type="term" value="F:protein dimerization activity"/>
    <property type="evidence" value="ECO:0007669"/>
    <property type="project" value="InterPro"/>
</dbReference>
<dbReference type="InterPro" id="IPR003594">
    <property type="entry name" value="HATPase_dom"/>
</dbReference>
<dbReference type="Pfam" id="PF07730">
    <property type="entry name" value="HisKA_3"/>
    <property type="match status" value="1"/>
</dbReference>
<dbReference type="InterPro" id="IPR036890">
    <property type="entry name" value="HATPase_C_sf"/>
</dbReference>
<keyword evidence="9" id="KW-0812">Transmembrane</keyword>
<dbReference type="InterPro" id="IPR015943">
    <property type="entry name" value="WD40/YVTN_repeat-like_dom_sf"/>
</dbReference>
<evidence type="ECO:0000256" key="7">
    <source>
        <dbReference type="ARBA" id="ARBA00022840"/>
    </source>
</evidence>
<keyword evidence="7" id="KW-0067">ATP-binding</keyword>
<dbReference type="AlphaFoldDB" id="A0A239AAD2"/>
<accession>A0A239AAD2</accession>
<feature type="domain" description="Histidine kinase/HSP90-like ATPase" evidence="11">
    <location>
        <begin position="916"/>
        <end position="1006"/>
    </location>
</feature>
<dbReference type="EC" id="2.7.13.3" evidence="2"/>
<reference evidence="13 14" key="1">
    <citation type="submission" date="2017-06" db="EMBL/GenBank/DDBJ databases">
        <authorList>
            <person name="Kim H.J."/>
            <person name="Triplett B.A."/>
        </authorList>
    </citation>
    <scope>NUCLEOTIDE SEQUENCE [LARGE SCALE GENOMIC DNA]</scope>
    <source>
        <strain evidence="13 14">DSM 25597</strain>
    </source>
</reference>
<dbReference type="Proteomes" id="UP000198379">
    <property type="component" value="Unassembled WGS sequence"/>
</dbReference>
<evidence type="ECO:0000256" key="3">
    <source>
        <dbReference type="ARBA" id="ARBA00022553"/>
    </source>
</evidence>
<evidence type="ECO:0000256" key="1">
    <source>
        <dbReference type="ARBA" id="ARBA00000085"/>
    </source>
</evidence>
<evidence type="ECO:0000256" key="4">
    <source>
        <dbReference type="ARBA" id="ARBA00022679"/>
    </source>
</evidence>
<keyword evidence="4" id="KW-0808">Transferase</keyword>
<evidence type="ECO:0000313" key="13">
    <source>
        <dbReference type="EMBL" id="SNR92291.1"/>
    </source>
</evidence>
<evidence type="ECO:0000259" key="11">
    <source>
        <dbReference type="Pfam" id="PF02518"/>
    </source>
</evidence>
<evidence type="ECO:0000256" key="5">
    <source>
        <dbReference type="ARBA" id="ARBA00022741"/>
    </source>
</evidence>
<evidence type="ECO:0000256" key="8">
    <source>
        <dbReference type="ARBA" id="ARBA00023012"/>
    </source>
</evidence>
<dbReference type="PANTHER" id="PTHR24421:SF10">
    <property type="entry name" value="NITRATE_NITRITE SENSOR PROTEIN NARQ"/>
    <property type="match status" value="1"/>
</dbReference>
<dbReference type="InterPro" id="IPR050482">
    <property type="entry name" value="Sensor_HK_TwoCompSys"/>
</dbReference>
<keyword evidence="14" id="KW-1185">Reference proteome</keyword>
<feature type="transmembrane region" description="Helical" evidence="9">
    <location>
        <begin position="779"/>
        <end position="798"/>
    </location>
</feature>
<keyword evidence="9" id="KW-0472">Membrane</keyword>
<dbReference type="SUPFAM" id="SSF55874">
    <property type="entry name" value="ATPase domain of HSP90 chaperone/DNA topoisomerase II/histidine kinase"/>
    <property type="match status" value="1"/>
</dbReference>
<dbReference type="EMBL" id="FZNY01000004">
    <property type="protein sequence ID" value="SNR92291.1"/>
    <property type="molecule type" value="Genomic_DNA"/>
</dbReference>
<sequence>MKKQLRICIFIFHILLYVLSTYAQDTPQSHKIYDSKDGFLVENINTMLFDNDGWLWISGHRSTPDEFKTRSSVSILQRYNGNSFHTIDLPNIQPFSNAVIKKRQDGKIYVHIQDQQKNKQSQLFLLDPKSLAIKEVKIPKEDFEIKDSYEFTLYPYMDDFILFINTNKRSYIYKLHPDLTISLLNEIPNKKDVLVSQFMGFDDHFIINDDRSGVHTFDTEGNLINSLDADHLGIDKNRVDYHLTINSLFTYNDTYHANFFSGTENYFSYDSDKRTWEKVSIFKDIESEKINANKIHNDSYGNILRFDSFDTKSGVQMSRYLNTLDTPDFTYDVNISRVPIYLSRNFEKEVFIGENKQLHHIIFESPNFSLSLKDYSIRGILPLENDKILVSSESNGWYILNPKTKEIKPYKLTLNGQPYIADENRGFFKTKNGFWSSYNKGIVYVDDTSQKLETYIHYPVATMVEDSTSIYYGTHKYKLMRFDKVTRTHHVLANTDTLDIQAIVKKDNTIYGATGSGLLVHQNGKTIIYKPTELITENFLLSILYTEPYGLLIGSRSGKIFQFDTQTHTFKILYEDPLNASIATFLLDDHYRLWLNTFSGIVAFDPSDQSAIRYGESDGLSHFESNRYSATKTEDGYFLVGTLRGLNYFHPDSISKNKIDASLHLSSLKYFDKKSNSSLRELSPEKLNSITTITLPAEHRNLNIEFGLLGLFINETVNYRYRFNQENWTSLERKNQLNLVNLAPGNYDLEVEALDSSQQKIGNSLFLQIHAKNYIYKSFWFYLILVLLFGMIGVWYILQLKKQHQLKEQFSTQLINTQETERSRIAKELHDSIGQKLLLLKNTLLLKNNTSDASIPLVEDTINEVREMSHNLHPFQFEQLGLTQSLHNLIDAFQNTSPIFFSADIEPIESRIPKEKEIFIFRMIQECISNVIKHAKATACQLNVTRKGKKILFVLKDNGQGFDMNHYTNHTSHLGLRTLKERAQYINAQLDITSSIHKGTTITITVLTA</sequence>
<dbReference type="InterPro" id="IPR011712">
    <property type="entry name" value="Sig_transdc_His_kin_sub3_dim/P"/>
</dbReference>
<dbReference type="SUPFAM" id="SSF50998">
    <property type="entry name" value="Quinoprotein alcohol dehydrogenase-like"/>
    <property type="match status" value="1"/>
</dbReference>
<dbReference type="InterPro" id="IPR011047">
    <property type="entry name" value="Quinoprotein_ADH-like_sf"/>
</dbReference>
<dbReference type="Gene3D" id="1.20.5.1930">
    <property type="match status" value="1"/>
</dbReference>
<evidence type="ECO:0000256" key="6">
    <source>
        <dbReference type="ARBA" id="ARBA00022777"/>
    </source>
</evidence>
<keyword evidence="9" id="KW-1133">Transmembrane helix</keyword>
<feature type="chain" id="PRO_5011969290" description="histidine kinase" evidence="10">
    <location>
        <begin position="24"/>
        <end position="1009"/>
    </location>
</feature>
<keyword evidence="3" id="KW-0597">Phosphoprotein</keyword>
<dbReference type="Pfam" id="PF02518">
    <property type="entry name" value="HATPase_c"/>
    <property type="match status" value="1"/>
</dbReference>
<evidence type="ECO:0000256" key="10">
    <source>
        <dbReference type="SAM" id="SignalP"/>
    </source>
</evidence>
<keyword evidence="6 13" id="KW-0418">Kinase</keyword>
<dbReference type="CDD" id="cd16917">
    <property type="entry name" value="HATPase_UhpB-NarQ-NarX-like"/>
    <property type="match status" value="1"/>
</dbReference>
<name>A0A239AAD2_9FLAO</name>
<evidence type="ECO:0000259" key="12">
    <source>
        <dbReference type="Pfam" id="PF07730"/>
    </source>
</evidence>
<dbReference type="OrthoDB" id="9778366at2"/>
<gene>
    <name evidence="13" type="ORF">SAMN06265376_104260</name>
</gene>
<dbReference type="Gene3D" id="2.130.10.10">
    <property type="entry name" value="YVTN repeat-like/Quinoprotein amine dehydrogenase"/>
    <property type="match status" value="1"/>
</dbReference>
<dbReference type="Gene3D" id="3.30.565.10">
    <property type="entry name" value="Histidine kinase-like ATPase, C-terminal domain"/>
    <property type="match status" value="1"/>
</dbReference>
<evidence type="ECO:0000256" key="9">
    <source>
        <dbReference type="SAM" id="Phobius"/>
    </source>
</evidence>
<dbReference type="GO" id="GO:0016020">
    <property type="term" value="C:membrane"/>
    <property type="evidence" value="ECO:0007669"/>
    <property type="project" value="InterPro"/>
</dbReference>